<evidence type="ECO:0000313" key="1">
    <source>
        <dbReference type="EMBL" id="MDT8331583.1"/>
    </source>
</evidence>
<name>A0ABU3MF53_9PROT</name>
<evidence type="ECO:0008006" key="3">
    <source>
        <dbReference type="Google" id="ProtNLM"/>
    </source>
</evidence>
<dbReference type="RefSeq" id="WP_314282183.1">
    <property type="nucleotide sequence ID" value="NZ_JAVVDO010000015.1"/>
</dbReference>
<dbReference type="PROSITE" id="PS51257">
    <property type="entry name" value="PROKAR_LIPOPROTEIN"/>
    <property type="match status" value="1"/>
</dbReference>
<dbReference type="EMBL" id="JAVVDO010000015">
    <property type="protein sequence ID" value="MDT8331583.1"/>
    <property type="molecule type" value="Genomic_DNA"/>
</dbReference>
<dbReference type="Proteomes" id="UP001258945">
    <property type="component" value="Unassembled WGS sequence"/>
</dbReference>
<comment type="caution">
    <text evidence="1">The sequence shown here is derived from an EMBL/GenBank/DDBJ whole genome shotgun (WGS) entry which is preliminary data.</text>
</comment>
<evidence type="ECO:0000313" key="2">
    <source>
        <dbReference type="Proteomes" id="UP001258945"/>
    </source>
</evidence>
<reference evidence="1 2" key="1">
    <citation type="journal article" date="2019" name="Microb. Pathog.">
        <title>Comparison of VITEK 2, MALDI-TOF MS, 16S rRNA gene sequencing, and whole-genome sequencing for identification of Roseomonas mucosa.</title>
        <authorList>
            <person name="Rudolph W.W."/>
            <person name="Gunzer F."/>
            <person name="Trauth M."/>
            <person name="Bunk B."/>
            <person name="Bigge R."/>
            <person name="Schrottner P."/>
        </authorList>
    </citation>
    <scope>NUCLEOTIDE SEQUENCE [LARGE SCALE GENOMIC DNA]</scope>
    <source>
        <strain evidence="1 2">DSM 103800</strain>
    </source>
</reference>
<proteinExistence type="predicted"/>
<gene>
    <name evidence="1" type="ORF">RQ831_11000</name>
</gene>
<keyword evidence="2" id="KW-1185">Reference proteome</keyword>
<sequence>MEASGRSQSRLVRLLLLTPLLGLGACQSLLQEGTADVAGIGGAALATAVTDNGAVATGIGFGVRAVAQAGLQYAFRKAQHSEQQAIADAAGPVPLGQVVDWKVVHDTAILPDQHGKVTVVREIGGQDLRCREIIFSVEEQAKQGVKQEFFTAAICRNKEGWSWASAEPATERWGALQ</sequence>
<accession>A0ABU3MF53</accession>
<protein>
    <recommendedName>
        <fullName evidence="3">Lipoprotein</fullName>
    </recommendedName>
</protein>
<organism evidence="1 2">
    <name type="scientific">Roseomonas gilardii</name>
    <dbReference type="NCBI Taxonomy" id="257708"/>
    <lineage>
        <taxon>Bacteria</taxon>
        <taxon>Pseudomonadati</taxon>
        <taxon>Pseudomonadota</taxon>
        <taxon>Alphaproteobacteria</taxon>
        <taxon>Acetobacterales</taxon>
        <taxon>Roseomonadaceae</taxon>
        <taxon>Roseomonas</taxon>
    </lineage>
</organism>